<comment type="subcellular location">
    <subcellularLocation>
        <location evidence="1">Membrane</location>
        <topology evidence="1">Multi-pass membrane protein</topology>
    </subcellularLocation>
</comment>
<feature type="transmembrane region" description="Helical" evidence="6">
    <location>
        <begin position="371"/>
        <end position="394"/>
    </location>
</feature>
<feature type="transmembrane region" description="Helical" evidence="6">
    <location>
        <begin position="158"/>
        <end position="180"/>
    </location>
</feature>
<organism evidence="7 8">
    <name type="scientific">Cyclopterus lumpus</name>
    <name type="common">Lumpsucker</name>
    <dbReference type="NCBI Taxonomy" id="8103"/>
    <lineage>
        <taxon>Eukaryota</taxon>
        <taxon>Metazoa</taxon>
        <taxon>Chordata</taxon>
        <taxon>Craniata</taxon>
        <taxon>Vertebrata</taxon>
        <taxon>Euteleostomi</taxon>
        <taxon>Actinopterygii</taxon>
        <taxon>Neopterygii</taxon>
        <taxon>Teleostei</taxon>
        <taxon>Neoteleostei</taxon>
        <taxon>Acanthomorphata</taxon>
        <taxon>Eupercaria</taxon>
        <taxon>Perciformes</taxon>
        <taxon>Cottioidei</taxon>
        <taxon>Cottales</taxon>
        <taxon>Cyclopteridae</taxon>
        <taxon>Cyclopterus</taxon>
    </lineage>
</organism>
<keyword evidence="8" id="KW-1185">Reference proteome</keyword>
<feature type="transmembrane region" description="Helical" evidence="6">
    <location>
        <begin position="186"/>
        <end position="210"/>
    </location>
</feature>
<evidence type="ECO:0000313" key="7">
    <source>
        <dbReference type="Ensembl" id="ENSCLMP00005017894.1"/>
    </source>
</evidence>
<dbReference type="AlphaFoldDB" id="A0A8C2XFU3"/>
<dbReference type="InterPro" id="IPR045069">
    <property type="entry name" value="MATE_euk"/>
</dbReference>
<keyword evidence="5 6" id="KW-0472">Membrane</keyword>
<dbReference type="Proteomes" id="UP000694565">
    <property type="component" value="Unplaced"/>
</dbReference>
<dbReference type="NCBIfam" id="TIGR00797">
    <property type="entry name" value="matE"/>
    <property type="match status" value="1"/>
</dbReference>
<name>A0A8C2XFU3_CYCLU</name>
<evidence type="ECO:0000256" key="6">
    <source>
        <dbReference type="SAM" id="Phobius"/>
    </source>
</evidence>
<feature type="transmembrane region" description="Helical" evidence="6">
    <location>
        <begin position="129"/>
        <end position="149"/>
    </location>
</feature>
<reference evidence="7" key="2">
    <citation type="submission" date="2025-09" db="UniProtKB">
        <authorList>
            <consortium name="Ensembl"/>
        </authorList>
    </citation>
    <scope>IDENTIFICATION</scope>
</reference>
<evidence type="ECO:0000256" key="4">
    <source>
        <dbReference type="ARBA" id="ARBA00022989"/>
    </source>
</evidence>
<evidence type="ECO:0000256" key="5">
    <source>
        <dbReference type="ARBA" id="ARBA00023136"/>
    </source>
</evidence>
<evidence type="ECO:0000256" key="3">
    <source>
        <dbReference type="ARBA" id="ARBA00022692"/>
    </source>
</evidence>
<feature type="transmembrane region" description="Helical" evidence="6">
    <location>
        <begin position="84"/>
        <end position="109"/>
    </location>
</feature>
<dbReference type="Ensembl" id="ENSCLMT00005018903.1">
    <property type="protein sequence ID" value="ENSCLMP00005017894.1"/>
    <property type="gene ID" value="ENSCLMG00005009118.1"/>
</dbReference>
<feature type="transmembrane region" description="Helical" evidence="6">
    <location>
        <begin position="314"/>
        <end position="333"/>
    </location>
</feature>
<reference evidence="7" key="1">
    <citation type="submission" date="2025-08" db="UniProtKB">
        <authorList>
            <consortium name="Ensembl"/>
        </authorList>
    </citation>
    <scope>IDENTIFICATION</scope>
</reference>
<evidence type="ECO:0000313" key="8">
    <source>
        <dbReference type="Proteomes" id="UP000694565"/>
    </source>
</evidence>
<protein>
    <submittedName>
        <fullName evidence="7">Solute carrier family 47 member 3</fullName>
    </submittedName>
</protein>
<dbReference type="CDD" id="cd13132">
    <property type="entry name" value="MATE_eukaryotic"/>
    <property type="match status" value="1"/>
</dbReference>
<keyword evidence="3 6" id="KW-0812">Transmembrane</keyword>
<dbReference type="InterPro" id="IPR002528">
    <property type="entry name" value="MATE_fam"/>
</dbReference>
<comment type="similarity">
    <text evidence="2">Belongs to the multi antimicrobial extrusion (MATE) (TC 2.A.66.1) family.</text>
</comment>
<dbReference type="PANTHER" id="PTHR11206">
    <property type="entry name" value="MULTIDRUG RESISTANCE PROTEIN"/>
    <property type="match status" value="1"/>
</dbReference>
<dbReference type="GO" id="GO:0042910">
    <property type="term" value="F:xenobiotic transmembrane transporter activity"/>
    <property type="evidence" value="ECO:0007669"/>
    <property type="project" value="InterPro"/>
</dbReference>
<sequence>MEGSSPSAPLASWREGFVLKRIRMLVPVGFKTEIRESSKLAGPVIAQLMVFAVSFVSTIFCGHLGRTELAGVSLAIATFGSNNLLRVGVILQRAILILLLACFPCWAILVNTEPILLAVRQEPEVARLSQMYVNIFMPALPATFMYSLLARYLQNQGIIWPQVFTGLVVNLLNALINYIFLYVLDLGVAGSAVANTISQFSLASFLYAYIMWKGLHKATWGGWSKECLQDWGSYINLAIPSMIMMCVEWWTYEIGGFLAGNVHGEVELGAQAVVYELATVAYMFPLGFSIAGNVRVGSALGAGDTEQAKLSAKLTMFCAVSVSICLSIVIGGLHNHISYIFTYDDLITALLCLRDQAASGGIIRGTGKQKIGAICNILGYYGVGFPIGVSLMFAAKMGIKGTIYCMFVSLKLS</sequence>
<evidence type="ECO:0000256" key="1">
    <source>
        <dbReference type="ARBA" id="ARBA00004141"/>
    </source>
</evidence>
<dbReference type="GO" id="GO:1990961">
    <property type="term" value="P:xenobiotic detoxification by transmembrane export across the plasma membrane"/>
    <property type="evidence" value="ECO:0007669"/>
    <property type="project" value="InterPro"/>
</dbReference>
<dbReference type="GeneTree" id="ENSGT00940000163234"/>
<feature type="transmembrane region" description="Helical" evidence="6">
    <location>
        <begin position="231"/>
        <end position="252"/>
    </location>
</feature>
<feature type="transmembrane region" description="Helical" evidence="6">
    <location>
        <begin position="44"/>
        <end position="64"/>
    </location>
</feature>
<feature type="transmembrane region" description="Helical" evidence="6">
    <location>
        <begin position="272"/>
        <end position="294"/>
    </location>
</feature>
<keyword evidence="4 6" id="KW-1133">Transmembrane helix</keyword>
<dbReference type="Pfam" id="PF01554">
    <property type="entry name" value="MatE"/>
    <property type="match status" value="2"/>
</dbReference>
<proteinExistence type="inferred from homology"/>
<evidence type="ECO:0000256" key="2">
    <source>
        <dbReference type="ARBA" id="ARBA00010199"/>
    </source>
</evidence>
<dbReference type="GO" id="GO:0015297">
    <property type="term" value="F:antiporter activity"/>
    <property type="evidence" value="ECO:0007669"/>
    <property type="project" value="InterPro"/>
</dbReference>
<dbReference type="GO" id="GO:0016020">
    <property type="term" value="C:membrane"/>
    <property type="evidence" value="ECO:0007669"/>
    <property type="project" value="UniProtKB-SubCell"/>
</dbReference>
<accession>A0A8C2XFU3</accession>